<keyword evidence="3" id="KW-1185">Reference proteome</keyword>
<comment type="caution">
    <text evidence="2">The sequence shown here is derived from an EMBL/GenBank/DDBJ whole genome shotgun (WGS) entry which is preliminary data.</text>
</comment>
<reference evidence="2" key="1">
    <citation type="submission" date="2022-10" db="EMBL/GenBank/DDBJ databases">
        <title>Determination and structural analysis of whole genome sequence of Sarocladium strictum F4-1.</title>
        <authorList>
            <person name="Hu L."/>
            <person name="Jiang Y."/>
        </authorList>
    </citation>
    <scope>NUCLEOTIDE SEQUENCE</scope>
    <source>
        <strain evidence="2">F4-1</strain>
    </source>
</reference>
<evidence type="ECO:0000313" key="2">
    <source>
        <dbReference type="EMBL" id="KAK0385166.1"/>
    </source>
</evidence>
<feature type="compositionally biased region" description="Low complexity" evidence="1">
    <location>
        <begin position="53"/>
        <end position="66"/>
    </location>
</feature>
<accession>A0AA39GDR1</accession>
<feature type="compositionally biased region" description="Low complexity" evidence="1">
    <location>
        <begin position="266"/>
        <end position="280"/>
    </location>
</feature>
<feature type="compositionally biased region" description="Polar residues" evidence="1">
    <location>
        <begin position="341"/>
        <end position="358"/>
    </location>
</feature>
<feature type="compositionally biased region" description="Polar residues" evidence="1">
    <location>
        <begin position="72"/>
        <end position="83"/>
    </location>
</feature>
<sequence length="819" mass="87695">MAPSSNSAKSRKPTPAKAGNARPIVPAIPLPHVKRQAAARAAAATQGTIGNFTPASATTAASPSPAKANGHVSGSESTETSKPSALDGSTVIRDGGDRPETKEIEVAPSPDNVQLENGHTDDTASTFDSTNTSTDSPSSSVLAARPDDEKPLGSPQVSPAPVSNSQSQALTSASEENMQPANHKVAAPEADTTSYAVKEGRAGPPPAISPTGYRMPPTFHPAPRPPPGMTGNTNVARMPRQSIPNGPPMHHSHPSNGSAVQFGLYGSSANSSPAPPHSGGIAPPPGMSLSDGRTPYMPPLVNGYPPMIPMGSEMATVSHYDGFTRQPMAYAPPDLYQPYGNTFGPSTPHSLPGSQSSGHLDEPIVPNPYQTGHSRNGPNGFSQDFPAQGAKERMMAQDYVRLPAHPAHQHHLSVQEDNSEGLIEYLRQQFGNPELSDSIVELQYSNNRAAPVRVPGHRLIFARSPVLGAVSRRQSPEQRVFVVETDSKWIRSDAFYMSLQRLYGLPLLPVPPPVNTLNSGDFAEAGSTEERLDFALAYAAAGKLLEWEPVLRRGCEIAAHLLDWQTVEKALDFALEGFVDNGTYESYKYEVGSNILLHGIASFIINNLPPTFSLDATVQESAIYSRLPMDPGTKSKAPSTEAEPIIVRGSQNAQAAKGHRHQLSSIQFGDLSLMEGANGATSDTPKASQQAVPVSHAILSRLLVSVPFGLLKMILEGPGPMNVNGWSHAETRSRIVKEAVIEREARRSRVIDAVMDGRVVETYPVLQQLRAPEPRNLDRWGVLGWQEEVLSHSNGEAPSLARRWAPLRDTYHVPVAEFP</sequence>
<feature type="compositionally biased region" description="Polar residues" evidence="1">
    <location>
        <begin position="155"/>
        <end position="180"/>
    </location>
</feature>
<proteinExistence type="predicted"/>
<evidence type="ECO:0000313" key="3">
    <source>
        <dbReference type="Proteomes" id="UP001175261"/>
    </source>
</evidence>
<feature type="compositionally biased region" description="Low complexity" evidence="1">
    <location>
        <begin position="123"/>
        <end position="140"/>
    </location>
</feature>
<name>A0AA39GDR1_SARSR</name>
<dbReference type="Proteomes" id="UP001175261">
    <property type="component" value="Unassembled WGS sequence"/>
</dbReference>
<feature type="compositionally biased region" description="Polar residues" evidence="1">
    <location>
        <begin position="368"/>
        <end position="382"/>
    </location>
</feature>
<feature type="region of interest" description="Disordered" evidence="1">
    <location>
        <begin position="1"/>
        <end position="291"/>
    </location>
</feature>
<gene>
    <name evidence="2" type="ORF">NLU13_7644</name>
</gene>
<protein>
    <submittedName>
        <fullName evidence="2">Uncharacterized protein</fullName>
    </submittedName>
</protein>
<dbReference type="EMBL" id="JAPDFR010000007">
    <property type="protein sequence ID" value="KAK0385166.1"/>
    <property type="molecule type" value="Genomic_DNA"/>
</dbReference>
<feature type="compositionally biased region" description="Pro residues" evidence="1">
    <location>
        <begin position="218"/>
        <end position="228"/>
    </location>
</feature>
<feature type="compositionally biased region" description="Basic and acidic residues" evidence="1">
    <location>
        <begin position="94"/>
        <end position="105"/>
    </location>
</feature>
<dbReference type="AlphaFoldDB" id="A0AA39GDR1"/>
<feature type="region of interest" description="Disordered" evidence="1">
    <location>
        <begin position="341"/>
        <end position="386"/>
    </location>
</feature>
<organism evidence="2 3">
    <name type="scientific">Sarocladium strictum</name>
    <name type="common">Black bundle disease fungus</name>
    <name type="synonym">Acremonium strictum</name>
    <dbReference type="NCBI Taxonomy" id="5046"/>
    <lineage>
        <taxon>Eukaryota</taxon>
        <taxon>Fungi</taxon>
        <taxon>Dikarya</taxon>
        <taxon>Ascomycota</taxon>
        <taxon>Pezizomycotina</taxon>
        <taxon>Sordariomycetes</taxon>
        <taxon>Hypocreomycetidae</taxon>
        <taxon>Hypocreales</taxon>
        <taxon>Sarocladiaceae</taxon>
        <taxon>Sarocladium</taxon>
    </lineage>
</organism>
<evidence type="ECO:0000256" key="1">
    <source>
        <dbReference type="SAM" id="MobiDB-lite"/>
    </source>
</evidence>